<sequence>MIKKYFFKTFFNPKLCNKINIQKYPWGWKSKEEINKIANFKVTDNKTHMENERKFIHEYKLNEYTEDIYNKTYYAYTNNYDFLNSNLYCPKLANGLNILRKNSNIGDIEIEIKIKKVELIGNWIKYGRVKNQRKFLGLYDENEFIHEITTGMIGPEFQSIWDQQSIKQKVKLLIELQDRVDVFEFERNLMVHNDDWQLCNINRIIV</sequence>
<reference evidence="1" key="1">
    <citation type="journal article" date="2020" name="Nature">
        <title>Giant virus diversity and host interactions through global metagenomics.</title>
        <authorList>
            <person name="Schulz F."/>
            <person name="Roux S."/>
            <person name="Paez-Espino D."/>
            <person name="Jungbluth S."/>
            <person name="Walsh D.A."/>
            <person name="Denef V.J."/>
            <person name="McMahon K.D."/>
            <person name="Konstantinidis K.T."/>
            <person name="Eloe-Fadrosh E.A."/>
            <person name="Kyrpides N.C."/>
            <person name="Woyke T."/>
        </authorList>
    </citation>
    <scope>NUCLEOTIDE SEQUENCE</scope>
    <source>
        <strain evidence="1">GVMAG-S-ERX556049-19</strain>
    </source>
</reference>
<dbReference type="AlphaFoldDB" id="A0A6C0F7L6"/>
<organism evidence="1">
    <name type="scientific">viral metagenome</name>
    <dbReference type="NCBI Taxonomy" id="1070528"/>
    <lineage>
        <taxon>unclassified sequences</taxon>
        <taxon>metagenomes</taxon>
        <taxon>organismal metagenomes</taxon>
    </lineage>
</organism>
<name>A0A6C0F7L6_9ZZZZ</name>
<protein>
    <submittedName>
        <fullName evidence="1">Uncharacterized protein</fullName>
    </submittedName>
</protein>
<dbReference type="EMBL" id="MN738821">
    <property type="protein sequence ID" value="QHT37816.1"/>
    <property type="molecule type" value="Genomic_DNA"/>
</dbReference>
<proteinExistence type="predicted"/>
<evidence type="ECO:0000313" key="1">
    <source>
        <dbReference type="EMBL" id="QHT37816.1"/>
    </source>
</evidence>
<accession>A0A6C0F7L6</accession>